<feature type="compositionally biased region" description="Basic and acidic residues" evidence="4">
    <location>
        <begin position="577"/>
        <end position="591"/>
    </location>
</feature>
<feature type="compositionally biased region" description="Acidic residues" evidence="4">
    <location>
        <begin position="106"/>
        <end position="119"/>
    </location>
</feature>
<feature type="region of interest" description="Disordered" evidence="4">
    <location>
        <begin position="1"/>
        <end position="43"/>
    </location>
</feature>
<dbReference type="GO" id="GO:0032040">
    <property type="term" value="C:small-subunit processome"/>
    <property type="evidence" value="ECO:0007669"/>
    <property type="project" value="TreeGrafter"/>
</dbReference>
<dbReference type="AlphaFoldDB" id="A0A0B7F2P6"/>
<feature type="compositionally biased region" description="Basic residues" evidence="4">
    <location>
        <begin position="696"/>
        <end position="721"/>
    </location>
</feature>
<accession>A0A0B7F2P6</accession>
<feature type="domain" description="Sas10 C-terminal" evidence="5">
    <location>
        <begin position="675"/>
        <end position="757"/>
    </location>
</feature>
<dbReference type="InterPro" id="IPR018972">
    <property type="entry name" value="Sas10_C_dom"/>
</dbReference>
<evidence type="ECO:0000256" key="1">
    <source>
        <dbReference type="ARBA" id="ARBA00004123"/>
    </source>
</evidence>
<keyword evidence="7" id="KW-1185">Reference proteome</keyword>
<organism evidence="6 7">
    <name type="scientific">Thanatephorus cucumeris (strain AG1-IB / isolate 7/3/14)</name>
    <name type="common">Lettuce bottom rot fungus</name>
    <name type="synonym">Rhizoctonia solani</name>
    <dbReference type="NCBI Taxonomy" id="1108050"/>
    <lineage>
        <taxon>Eukaryota</taxon>
        <taxon>Fungi</taxon>
        <taxon>Dikarya</taxon>
        <taxon>Basidiomycota</taxon>
        <taxon>Agaricomycotina</taxon>
        <taxon>Agaricomycetes</taxon>
        <taxon>Cantharellales</taxon>
        <taxon>Ceratobasidiaceae</taxon>
        <taxon>Rhizoctonia</taxon>
        <taxon>Rhizoctonia solani AG-1</taxon>
    </lineage>
</organism>
<comment type="subcellular location">
    <subcellularLocation>
        <location evidence="1">Nucleus</location>
    </subcellularLocation>
</comment>
<dbReference type="EMBL" id="LN679100">
    <property type="protein sequence ID" value="CEL51785.1"/>
    <property type="molecule type" value="Genomic_DNA"/>
</dbReference>
<feature type="compositionally biased region" description="Acidic residues" evidence="4">
    <location>
        <begin position="628"/>
        <end position="639"/>
    </location>
</feature>
<feature type="compositionally biased region" description="Polar residues" evidence="4">
    <location>
        <begin position="557"/>
        <end position="568"/>
    </location>
</feature>
<evidence type="ECO:0000313" key="7">
    <source>
        <dbReference type="Proteomes" id="UP000059188"/>
    </source>
</evidence>
<gene>
    <name evidence="6" type="ORF">RSOLAG1IB_00320</name>
</gene>
<comment type="similarity">
    <text evidence="2">Belongs to the SAS10 family.</text>
</comment>
<evidence type="ECO:0000256" key="3">
    <source>
        <dbReference type="ARBA" id="ARBA00023242"/>
    </source>
</evidence>
<feature type="region of interest" description="Disordered" evidence="4">
    <location>
        <begin position="75"/>
        <end position="155"/>
    </location>
</feature>
<feature type="compositionally biased region" description="Polar residues" evidence="4">
    <location>
        <begin position="680"/>
        <end position="695"/>
    </location>
</feature>
<feature type="compositionally biased region" description="Acidic residues" evidence="4">
    <location>
        <begin position="142"/>
        <end position="152"/>
    </location>
</feature>
<name>A0A0B7F2P6_THACB</name>
<dbReference type="STRING" id="1108050.A0A0B7F2P6"/>
<sequence>MGRRQTHTNNRAGHRGNKGRVTGTRNSNGKRTDSRISVKEDGRMKRWEAAEDIPMDEEDEFFAARDKILLDDTARARARAGPAPSDEDEFDEDDEVFGLDGLGESSSEETYDDDIEEQQENTTERKSKAKAKPKKQSTVSSEDSDASTDSETELSRWGKSRTVYYADNSRVIDEDDEESRKMEEREARRLQTKMISEIGENDWGYSDVHDIVETTTSLSAVPVAPTLPADKASLMRHIEKYDPLSLALARDWEDIAYQVVETSAAVKQVEQESPDDPALGLMHLHHQTLLSYATALAFYLHLQSTPTNNNTSTSSGNLGPTPAEAKRLRTEVIARLLTLKQSLATLEDLGFVAGEDDDFDESDEDIFTDEEEGDDDGEGGSEDVSPYGLKPGDKVSLASGGAPRLQNLEEPWQQDKISGWMESAPSSKPEVSKRKKKRSDSDIGQLEEGELEALMQDALDLEGSSTTTSPPKKKKKLDSSEVPEPSEKKKKRGGAPKPVFDLVEPEFTATKSKAKQEPTPSIDVDLEALGDPTQLSHTDASDKAGRRKSLRFHTSKIENTSNRRSTARSGMGGDDDLPYRERRKEQKRHGLGEGGDDLETDEGGDGDIGVNSDTGPIGKRNRDTSEQLGDDESQGEEGYYELVRTAKKQKKEEKKAEYEAARAAERIDPDEESSEGPRSLTRTILKNRGMTANRSPKNKAARNPRVKKKMQYAKAQKKLRSRQAVFKGGAEVAAAREGKYEGEKSGISGRVVKSIKL</sequence>
<dbReference type="PANTHER" id="PTHR13237">
    <property type="entry name" value="SOMETHING ABOUT SILENCING PROTEIN 10-RELATED"/>
    <property type="match status" value="1"/>
</dbReference>
<evidence type="ECO:0000256" key="2">
    <source>
        <dbReference type="ARBA" id="ARBA00010979"/>
    </source>
</evidence>
<proteinExistence type="inferred from homology"/>
<reference evidence="6 7" key="1">
    <citation type="submission" date="2014-11" db="EMBL/GenBank/DDBJ databases">
        <authorList>
            <person name="Wibberg Daniel"/>
        </authorList>
    </citation>
    <scope>NUCLEOTIDE SEQUENCE [LARGE SCALE GENOMIC DNA]</scope>
    <source>
        <strain evidence="6">Rhizoctonia solani AG1-IB 7/3/14</strain>
    </source>
</reference>
<dbReference type="OrthoDB" id="1924577at2759"/>
<feature type="compositionally biased region" description="Basic residues" evidence="4">
    <location>
        <begin position="545"/>
        <end position="554"/>
    </location>
</feature>
<evidence type="ECO:0000313" key="6">
    <source>
        <dbReference type="EMBL" id="CEL51785.1"/>
    </source>
</evidence>
<feature type="compositionally biased region" description="Acidic residues" evidence="4">
    <location>
        <begin position="367"/>
        <end position="381"/>
    </location>
</feature>
<dbReference type="PANTHER" id="PTHR13237:SF8">
    <property type="entry name" value="SOMETHING ABOUT SILENCING PROTEIN 10"/>
    <property type="match status" value="1"/>
</dbReference>
<evidence type="ECO:0000259" key="5">
    <source>
        <dbReference type="Pfam" id="PF09368"/>
    </source>
</evidence>
<feature type="compositionally biased region" description="Basic residues" evidence="4">
    <location>
        <begin position="1"/>
        <end position="18"/>
    </location>
</feature>
<evidence type="ECO:0000256" key="4">
    <source>
        <dbReference type="SAM" id="MobiDB-lite"/>
    </source>
</evidence>
<dbReference type="Pfam" id="PF09368">
    <property type="entry name" value="Sas10"/>
    <property type="match status" value="1"/>
</dbReference>
<keyword evidence="3" id="KW-0539">Nucleus</keyword>
<protein>
    <submittedName>
        <fullName evidence="6">Something about silencing protein 10</fullName>
    </submittedName>
</protein>
<feature type="region of interest" description="Disordered" evidence="4">
    <location>
        <begin position="367"/>
        <end position="727"/>
    </location>
</feature>
<dbReference type="Proteomes" id="UP000059188">
    <property type="component" value="Unassembled WGS sequence"/>
</dbReference>
<feature type="compositionally biased region" description="Acidic residues" evidence="4">
    <location>
        <begin position="85"/>
        <end position="97"/>
    </location>
</feature>
<feature type="compositionally biased region" description="Acidic residues" evidence="4">
    <location>
        <begin position="594"/>
        <end position="605"/>
    </location>
</feature>
<feature type="compositionally biased region" description="Basic and acidic residues" evidence="4">
    <location>
        <begin position="30"/>
        <end position="43"/>
    </location>
</feature>
<feature type="compositionally biased region" description="Basic and acidic residues" evidence="4">
    <location>
        <begin position="650"/>
        <end position="667"/>
    </location>
</feature>
<dbReference type="GO" id="GO:0000462">
    <property type="term" value="P:maturation of SSU-rRNA from tricistronic rRNA transcript (SSU-rRNA, 5.8S rRNA, LSU-rRNA)"/>
    <property type="evidence" value="ECO:0007669"/>
    <property type="project" value="TreeGrafter"/>
</dbReference>